<evidence type="ECO:0000256" key="4">
    <source>
        <dbReference type="ARBA" id="ARBA00022741"/>
    </source>
</evidence>
<comment type="similarity">
    <text evidence="1">Belongs to the ABC transporter superfamily.</text>
</comment>
<keyword evidence="5 7" id="KW-0067">ATP-binding</keyword>
<evidence type="ECO:0000259" key="6">
    <source>
        <dbReference type="PROSITE" id="PS50893"/>
    </source>
</evidence>
<dbReference type="AlphaFoldDB" id="A0A6M0K346"/>
<sequence>MTFEPVSALEVSGVGFAYPRRQVLEDVSFRIPPGCFCVLLGINGAGKTTLFSLVTRLFLCRTGSIRIFGRDLARESHGALGDLGVVFQQPTLDLDLSALQNLKYHCALHGLRPGEMRPRIDAALAVAGLAERAKDKVRALSGGQRRRLELARALLHQPRLLLADEPTVGLDVHSRQAIIDQVRGICADRGVGVLWATHLVDEVQASDLVLLLHQGRLLYQGSAEGLLAETRTESVHAAFNRMTGAAEAA</sequence>
<dbReference type="InterPro" id="IPR022467">
    <property type="entry name" value="ABC_transprt_ATP-bd_su_PQQ"/>
</dbReference>
<dbReference type="PROSITE" id="PS50893">
    <property type="entry name" value="ABC_TRANSPORTER_2"/>
    <property type="match status" value="1"/>
</dbReference>
<dbReference type="InterPro" id="IPR003439">
    <property type="entry name" value="ABC_transporter-like_ATP-bd"/>
</dbReference>
<dbReference type="GO" id="GO:0016887">
    <property type="term" value="F:ATP hydrolysis activity"/>
    <property type="evidence" value="ECO:0007669"/>
    <property type="project" value="InterPro"/>
</dbReference>
<feature type="domain" description="ABC transporter" evidence="6">
    <location>
        <begin position="9"/>
        <end position="239"/>
    </location>
</feature>
<evidence type="ECO:0000256" key="3">
    <source>
        <dbReference type="ARBA" id="ARBA00022458"/>
    </source>
</evidence>
<organism evidence="7 8">
    <name type="scientific">Thiorhodococcus minor</name>
    <dbReference type="NCBI Taxonomy" id="57489"/>
    <lineage>
        <taxon>Bacteria</taxon>
        <taxon>Pseudomonadati</taxon>
        <taxon>Pseudomonadota</taxon>
        <taxon>Gammaproteobacteria</taxon>
        <taxon>Chromatiales</taxon>
        <taxon>Chromatiaceae</taxon>
        <taxon>Thiorhodococcus</taxon>
    </lineage>
</organism>
<dbReference type="PANTHER" id="PTHR42711">
    <property type="entry name" value="ABC TRANSPORTER ATP-BINDING PROTEIN"/>
    <property type="match status" value="1"/>
</dbReference>
<dbReference type="NCBIfam" id="TIGR03864">
    <property type="entry name" value="PQQ_ABC_ATP"/>
    <property type="match status" value="1"/>
</dbReference>
<reference evidence="7 8" key="1">
    <citation type="submission" date="2020-02" db="EMBL/GenBank/DDBJ databases">
        <title>Genome sequences of Thiorhodococcus mannitoliphagus and Thiorhodococcus minor, purple sulfur photosynthetic bacteria in the gammaproteobacterial family, Chromatiaceae.</title>
        <authorList>
            <person name="Aviles F.A."/>
            <person name="Meyer T.E."/>
            <person name="Kyndt J.A."/>
        </authorList>
    </citation>
    <scope>NUCLEOTIDE SEQUENCE [LARGE SCALE GENOMIC DNA]</scope>
    <source>
        <strain evidence="7 8">DSM 11518</strain>
    </source>
</reference>
<dbReference type="EMBL" id="JAAIJQ010000060">
    <property type="protein sequence ID" value="NEV63724.1"/>
    <property type="molecule type" value="Genomic_DNA"/>
</dbReference>
<dbReference type="InterPro" id="IPR027417">
    <property type="entry name" value="P-loop_NTPase"/>
</dbReference>
<keyword evidence="4" id="KW-0547">Nucleotide-binding</keyword>
<dbReference type="PANTHER" id="PTHR42711:SF5">
    <property type="entry name" value="ABC TRANSPORTER ATP-BINDING PROTEIN NATA"/>
    <property type="match status" value="1"/>
</dbReference>
<evidence type="ECO:0000256" key="1">
    <source>
        <dbReference type="ARBA" id="ARBA00005417"/>
    </source>
</evidence>
<dbReference type="GO" id="GO:0005524">
    <property type="term" value="F:ATP binding"/>
    <property type="evidence" value="ECO:0007669"/>
    <property type="project" value="UniProtKB-KW"/>
</dbReference>
<proteinExistence type="inferred from homology"/>
<dbReference type="RefSeq" id="WP_164454187.1">
    <property type="nucleotide sequence ID" value="NZ_JAAIJQ010000060.1"/>
</dbReference>
<keyword evidence="2" id="KW-0813">Transport</keyword>
<dbReference type="InterPro" id="IPR017871">
    <property type="entry name" value="ABC_transporter-like_CS"/>
</dbReference>
<comment type="caution">
    <text evidence="7">The sequence shown here is derived from an EMBL/GenBank/DDBJ whole genome shotgun (WGS) entry which is preliminary data.</text>
</comment>
<name>A0A6M0K346_9GAMM</name>
<dbReference type="SUPFAM" id="SSF52540">
    <property type="entry name" value="P-loop containing nucleoside triphosphate hydrolases"/>
    <property type="match status" value="1"/>
</dbReference>
<evidence type="ECO:0000313" key="8">
    <source>
        <dbReference type="Proteomes" id="UP000483379"/>
    </source>
</evidence>
<keyword evidence="3" id="KW-0536">Nodulation</keyword>
<accession>A0A6M0K346</accession>
<dbReference type="Proteomes" id="UP000483379">
    <property type="component" value="Unassembled WGS sequence"/>
</dbReference>
<gene>
    <name evidence="7" type="ORF">G3446_17815</name>
</gene>
<dbReference type="Pfam" id="PF00005">
    <property type="entry name" value="ABC_tran"/>
    <property type="match status" value="1"/>
</dbReference>
<evidence type="ECO:0000256" key="5">
    <source>
        <dbReference type="ARBA" id="ARBA00022840"/>
    </source>
</evidence>
<keyword evidence="8" id="KW-1185">Reference proteome</keyword>
<dbReference type="InterPro" id="IPR003593">
    <property type="entry name" value="AAA+_ATPase"/>
</dbReference>
<dbReference type="SMART" id="SM00382">
    <property type="entry name" value="AAA"/>
    <property type="match status" value="1"/>
</dbReference>
<protein>
    <submittedName>
        <fullName evidence="7">ATP-binding cassette domain-containing protein</fullName>
    </submittedName>
</protein>
<evidence type="ECO:0000313" key="7">
    <source>
        <dbReference type="EMBL" id="NEV63724.1"/>
    </source>
</evidence>
<dbReference type="PROSITE" id="PS00211">
    <property type="entry name" value="ABC_TRANSPORTER_1"/>
    <property type="match status" value="1"/>
</dbReference>
<dbReference type="InterPro" id="IPR050763">
    <property type="entry name" value="ABC_transporter_ATP-binding"/>
</dbReference>
<dbReference type="Gene3D" id="3.40.50.300">
    <property type="entry name" value="P-loop containing nucleotide triphosphate hydrolases"/>
    <property type="match status" value="1"/>
</dbReference>
<evidence type="ECO:0000256" key="2">
    <source>
        <dbReference type="ARBA" id="ARBA00022448"/>
    </source>
</evidence>